<evidence type="ECO:0000313" key="2">
    <source>
        <dbReference type="EMBL" id="EFN51094.1"/>
    </source>
</evidence>
<protein>
    <recommendedName>
        <fullName evidence="1">Thiaminase-2/PQQC domain-containing protein</fullName>
    </recommendedName>
</protein>
<dbReference type="Proteomes" id="UP000008141">
    <property type="component" value="Unassembled WGS sequence"/>
</dbReference>
<dbReference type="GO" id="GO:0005829">
    <property type="term" value="C:cytosol"/>
    <property type="evidence" value="ECO:0007669"/>
    <property type="project" value="TreeGrafter"/>
</dbReference>
<dbReference type="CDD" id="cd19365">
    <property type="entry name" value="TenA_C-like"/>
    <property type="match status" value="1"/>
</dbReference>
<dbReference type="RefSeq" id="XP_005843196.1">
    <property type="nucleotide sequence ID" value="XM_005843134.1"/>
</dbReference>
<evidence type="ECO:0000313" key="3">
    <source>
        <dbReference type="Proteomes" id="UP000008141"/>
    </source>
</evidence>
<dbReference type="InParanoid" id="E1ZST6"/>
<dbReference type="KEGG" id="cvr:CHLNCDRAFT_55344"/>
<evidence type="ECO:0000259" key="1">
    <source>
        <dbReference type="Pfam" id="PF03070"/>
    </source>
</evidence>
<sequence length="253" mass="27554">MAGKAPTTAHSPGRTAAAAAAAAVPPPASTIEDAVPGSFCAELWRSVAGPTGLFSSILTHPFLTGLADGTLDEASFRYYIVQDALYLREYGRALALVAAKAPRPEWVAFFCQCTGEAYAVEGSFHREFLAYFNTNTEAETAVAERSPNSLIYTSWLLASVHERAFYEGKSGGCVAVFCGLPRGSPHKLYQQWIQKYGGAEFEGIVLQVVRMVNEVAAELGAAQKERMKALFRQGCRLEYLFWDAALNRQAWPV</sequence>
<dbReference type="InterPro" id="IPR016084">
    <property type="entry name" value="Haem_Oase-like_multi-hlx"/>
</dbReference>
<organism evidence="3">
    <name type="scientific">Chlorella variabilis</name>
    <name type="common">Green alga</name>
    <dbReference type="NCBI Taxonomy" id="554065"/>
    <lineage>
        <taxon>Eukaryota</taxon>
        <taxon>Viridiplantae</taxon>
        <taxon>Chlorophyta</taxon>
        <taxon>core chlorophytes</taxon>
        <taxon>Trebouxiophyceae</taxon>
        <taxon>Chlorellales</taxon>
        <taxon>Chlorellaceae</taxon>
        <taxon>Chlorella clade</taxon>
        <taxon>Chlorella</taxon>
    </lineage>
</organism>
<dbReference type="eggNOG" id="KOG2598">
    <property type="taxonomic scope" value="Eukaryota"/>
</dbReference>
<dbReference type="AlphaFoldDB" id="E1ZST6"/>
<accession>E1ZST6</accession>
<gene>
    <name evidence="2" type="ORF">CHLNCDRAFT_55344</name>
</gene>
<dbReference type="InterPro" id="IPR050967">
    <property type="entry name" value="Thiamine_Salvage_TenA"/>
</dbReference>
<dbReference type="GeneID" id="17350525"/>
<feature type="domain" description="Thiaminase-2/PQQC" evidence="1">
    <location>
        <begin position="180"/>
        <end position="247"/>
    </location>
</feature>
<dbReference type="SUPFAM" id="SSF48613">
    <property type="entry name" value="Heme oxygenase-like"/>
    <property type="match status" value="1"/>
</dbReference>
<dbReference type="OrthoDB" id="37730at2759"/>
<dbReference type="PANTHER" id="PTHR43198">
    <property type="entry name" value="BIFUNCTIONAL TH2 PROTEIN"/>
    <property type="match status" value="1"/>
</dbReference>
<dbReference type="Gene3D" id="1.20.910.10">
    <property type="entry name" value="Heme oxygenase-like"/>
    <property type="match status" value="1"/>
</dbReference>
<dbReference type="PANTHER" id="PTHR43198:SF2">
    <property type="entry name" value="SI:CH1073-67J19.1-RELATED"/>
    <property type="match status" value="1"/>
</dbReference>
<dbReference type="STRING" id="554065.E1ZST6"/>
<proteinExistence type="predicted"/>
<feature type="domain" description="Thiaminase-2/PQQC" evidence="1">
    <location>
        <begin position="56"/>
        <end position="107"/>
    </location>
</feature>
<dbReference type="GO" id="GO:0006772">
    <property type="term" value="P:thiamine metabolic process"/>
    <property type="evidence" value="ECO:0007669"/>
    <property type="project" value="UniProtKB-ARBA"/>
</dbReference>
<dbReference type="Pfam" id="PF03070">
    <property type="entry name" value="TENA_THI-4"/>
    <property type="match status" value="2"/>
</dbReference>
<keyword evidence="3" id="KW-1185">Reference proteome</keyword>
<dbReference type="EMBL" id="GL433868">
    <property type="protein sequence ID" value="EFN51094.1"/>
    <property type="molecule type" value="Genomic_DNA"/>
</dbReference>
<reference evidence="2 3" key="1">
    <citation type="journal article" date="2010" name="Plant Cell">
        <title>The Chlorella variabilis NC64A genome reveals adaptation to photosymbiosis, coevolution with viruses, and cryptic sex.</title>
        <authorList>
            <person name="Blanc G."/>
            <person name="Duncan G."/>
            <person name="Agarkova I."/>
            <person name="Borodovsky M."/>
            <person name="Gurnon J."/>
            <person name="Kuo A."/>
            <person name="Lindquist E."/>
            <person name="Lucas S."/>
            <person name="Pangilinan J."/>
            <person name="Polle J."/>
            <person name="Salamov A."/>
            <person name="Terry A."/>
            <person name="Yamada T."/>
            <person name="Dunigan D.D."/>
            <person name="Grigoriev I.V."/>
            <person name="Claverie J.M."/>
            <person name="Van Etten J.L."/>
        </authorList>
    </citation>
    <scope>NUCLEOTIDE SEQUENCE [LARGE SCALE GENOMIC DNA]</scope>
    <source>
        <strain evidence="2 3">NC64A</strain>
    </source>
</reference>
<dbReference type="InterPro" id="IPR004305">
    <property type="entry name" value="Thiaminase-2/PQQC"/>
</dbReference>
<name>E1ZST6_CHLVA</name>